<keyword evidence="1" id="KW-0732">Signal</keyword>
<feature type="chain" id="PRO_5008770351" evidence="1">
    <location>
        <begin position="31"/>
        <end position="204"/>
    </location>
</feature>
<dbReference type="EnsemblProtists" id="EKX38619">
    <property type="protein sequence ID" value="EKX38619"/>
    <property type="gene ID" value="GUITHDRAFT_115167"/>
</dbReference>
<dbReference type="PaxDb" id="55529-EKX38619"/>
<protein>
    <submittedName>
        <fullName evidence="2 3">Uncharacterized protein</fullName>
    </submittedName>
</protein>
<dbReference type="EMBL" id="JH993046">
    <property type="protein sequence ID" value="EKX38619.1"/>
    <property type="molecule type" value="Genomic_DNA"/>
</dbReference>
<evidence type="ECO:0000313" key="4">
    <source>
        <dbReference type="Proteomes" id="UP000011087"/>
    </source>
</evidence>
<accession>L1IRT3</accession>
<keyword evidence="4" id="KW-1185">Reference proteome</keyword>
<evidence type="ECO:0000313" key="3">
    <source>
        <dbReference type="EnsemblProtists" id="EKX38619"/>
    </source>
</evidence>
<reference evidence="4" key="2">
    <citation type="submission" date="2012-11" db="EMBL/GenBank/DDBJ databases">
        <authorList>
            <person name="Kuo A."/>
            <person name="Curtis B.A."/>
            <person name="Tanifuji G."/>
            <person name="Burki F."/>
            <person name="Gruber A."/>
            <person name="Irimia M."/>
            <person name="Maruyama S."/>
            <person name="Arias M.C."/>
            <person name="Ball S.G."/>
            <person name="Gile G.H."/>
            <person name="Hirakawa Y."/>
            <person name="Hopkins J.F."/>
            <person name="Rensing S.A."/>
            <person name="Schmutz J."/>
            <person name="Symeonidi A."/>
            <person name="Elias M."/>
            <person name="Eveleigh R.J."/>
            <person name="Herman E.K."/>
            <person name="Klute M.J."/>
            <person name="Nakayama T."/>
            <person name="Obornik M."/>
            <person name="Reyes-Prieto A."/>
            <person name="Armbrust E.V."/>
            <person name="Aves S.J."/>
            <person name="Beiko R.G."/>
            <person name="Coutinho P."/>
            <person name="Dacks J.B."/>
            <person name="Durnford D.G."/>
            <person name="Fast N.M."/>
            <person name="Green B.R."/>
            <person name="Grisdale C."/>
            <person name="Hempe F."/>
            <person name="Henrissat B."/>
            <person name="Hoppner M.P."/>
            <person name="Ishida K.-I."/>
            <person name="Kim E."/>
            <person name="Koreny L."/>
            <person name="Kroth P.G."/>
            <person name="Liu Y."/>
            <person name="Malik S.-B."/>
            <person name="Maier U.G."/>
            <person name="McRose D."/>
            <person name="Mock T."/>
            <person name="Neilson J.A."/>
            <person name="Onodera N.T."/>
            <person name="Poole A.M."/>
            <person name="Pritham E.J."/>
            <person name="Richards T.A."/>
            <person name="Rocap G."/>
            <person name="Roy S.W."/>
            <person name="Sarai C."/>
            <person name="Schaack S."/>
            <person name="Shirato S."/>
            <person name="Slamovits C.H."/>
            <person name="Spencer D.F."/>
            <person name="Suzuki S."/>
            <person name="Worden A.Z."/>
            <person name="Zauner S."/>
            <person name="Barry K."/>
            <person name="Bell C."/>
            <person name="Bharti A.K."/>
            <person name="Crow J.A."/>
            <person name="Grimwood J."/>
            <person name="Kramer R."/>
            <person name="Lindquist E."/>
            <person name="Lucas S."/>
            <person name="Salamov A."/>
            <person name="McFadden G.I."/>
            <person name="Lane C.E."/>
            <person name="Keeling P.J."/>
            <person name="Gray M.W."/>
            <person name="Grigoriev I.V."/>
            <person name="Archibald J.M."/>
        </authorList>
    </citation>
    <scope>NUCLEOTIDE SEQUENCE</scope>
    <source>
        <strain evidence="4">CCMP2712</strain>
    </source>
</reference>
<name>L1IRT3_GUITC</name>
<feature type="signal peptide" evidence="1">
    <location>
        <begin position="1"/>
        <end position="30"/>
    </location>
</feature>
<sequence length="204" mass="23065">MSRSTRRLPWSCTTALTSLFLLALSLDSLSKNADDDKAGTEAVLLLTRQQGLKQSLLCKRTPLSMRVNARMDAKSLSRLIGEMSSDADQDEQEAIHSSEIAASPGIVQRLIEAEIKIIKGEQKEIMDVKRNLLTHFDSPSCYDLEQDSSFDKTSMGYLRHRLRGMQMTRALWDCSSKNMNIGNKPNYHVVHRNCKETMPRPHGR</sequence>
<dbReference type="Proteomes" id="UP000011087">
    <property type="component" value="Unassembled WGS sequence"/>
</dbReference>
<proteinExistence type="predicted"/>
<reference evidence="2 4" key="1">
    <citation type="journal article" date="2012" name="Nature">
        <title>Algal genomes reveal evolutionary mosaicism and the fate of nucleomorphs.</title>
        <authorList>
            <consortium name="DOE Joint Genome Institute"/>
            <person name="Curtis B.A."/>
            <person name="Tanifuji G."/>
            <person name="Burki F."/>
            <person name="Gruber A."/>
            <person name="Irimia M."/>
            <person name="Maruyama S."/>
            <person name="Arias M.C."/>
            <person name="Ball S.G."/>
            <person name="Gile G.H."/>
            <person name="Hirakawa Y."/>
            <person name="Hopkins J.F."/>
            <person name="Kuo A."/>
            <person name="Rensing S.A."/>
            <person name="Schmutz J."/>
            <person name="Symeonidi A."/>
            <person name="Elias M."/>
            <person name="Eveleigh R.J."/>
            <person name="Herman E.K."/>
            <person name="Klute M.J."/>
            <person name="Nakayama T."/>
            <person name="Obornik M."/>
            <person name="Reyes-Prieto A."/>
            <person name="Armbrust E.V."/>
            <person name="Aves S.J."/>
            <person name="Beiko R.G."/>
            <person name="Coutinho P."/>
            <person name="Dacks J.B."/>
            <person name="Durnford D.G."/>
            <person name="Fast N.M."/>
            <person name="Green B.R."/>
            <person name="Grisdale C.J."/>
            <person name="Hempel F."/>
            <person name="Henrissat B."/>
            <person name="Hoppner M.P."/>
            <person name="Ishida K."/>
            <person name="Kim E."/>
            <person name="Koreny L."/>
            <person name="Kroth P.G."/>
            <person name="Liu Y."/>
            <person name="Malik S.B."/>
            <person name="Maier U.G."/>
            <person name="McRose D."/>
            <person name="Mock T."/>
            <person name="Neilson J.A."/>
            <person name="Onodera N.T."/>
            <person name="Poole A.M."/>
            <person name="Pritham E.J."/>
            <person name="Richards T.A."/>
            <person name="Rocap G."/>
            <person name="Roy S.W."/>
            <person name="Sarai C."/>
            <person name="Schaack S."/>
            <person name="Shirato S."/>
            <person name="Slamovits C.H."/>
            <person name="Spencer D.F."/>
            <person name="Suzuki S."/>
            <person name="Worden A.Z."/>
            <person name="Zauner S."/>
            <person name="Barry K."/>
            <person name="Bell C."/>
            <person name="Bharti A.K."/>
            <person name="Crow J.A."/>
            <person name="Grimwood J."/>
            <person name="Kramer R."/>
            <person name="Lindquist E."/>
            <person name="Lucas S."/>
            <person name="Salamov A."/>
            <person name="McFadden G.I."/>
            <person name="Lane C.E."/>
            <person name="Keeling P.J."/>
            <person name="Gray M.W."/>
            <person name="Grigoriev I.V."/>
            <person name="Archibald J.M."/>
        </authorList>
    </citation>
    <scope>NUCLEOTIDE SEQUENCE</scope>
    <source>
        <strain evidence="2 4">CCMP2712</strain>
    </source>
</reference>
<dbReference type="AlphaFoldDB" id="L1IRT3"/>
<evidence type="ECO:0000313" key="2">
    <source>
        <dbReference type="EMBL" id="EKX38619.1"/>
    </source>
</evidence>
<evidence type="ECO:0000256" key="1">
    <source>
        <dbReference type="SAM" id="SignalP"/>
    </source>
</evidence>
<reference evidence="3" key="3">
    <citation type="submission" date="2015-06" db="UniProtKB">
        <authorList>
            <consortium name="EnsemblProtists"/>
        </authorList>
    </citation>
    <scope>IDENTIFICATION</scope>
</reference>
<dbReference type="HOGENOM" id="CLU_1345444_0_0_1"/>
<gene>
    <name evidence="2" type="ORF">GUITHDRAFT_115167</name>
</gene>
<organism evidence="2">
    <name type="scientific">Guillardia theta (strain CCMP2712)</name>
    <name type="common">Cryptophyte</name>
    <dbReference type="NCBI Taxonomy" id="905079"/>
    <lineage>
        <taxon>Eukaryota</taxon>
        <taxon>Cryptophyceae</taxon>
        <taxon>Pyrenomonadales</taxon>
        <taxon>Geminigeraceae</taxon>
        <taxon>Guillardia</taxon>
    </lineage>
</organism>
<dbReference type="GeneID" id="17295459"/>
<dbReference type="RefSeq" id="XP_005825599.1">
    <property type="nucleotide sequence ID" value="XM_005825542.1"/>
</dbReference>
<dbReference type="KEGG" id="gtt:GUITHDRAFT_115167"/>